<keyword evidence="2" id="KW-0808">Transferase</keyword>
<feature type="domain" description="Methyltransferase" evidence="1">
    <location>
        <begin position="42"/>
        <end position="137"/>
    </location>
</feature>
<dbReference type="OrthoDB" id="529208at2"/>
<dbReference type="STRING" id="195064.SAMN05421721_101106"/>
<proteinExistence type="predicted"/>
<dbReference type="InterPro" id="IPR029063">
    <property type="entry name" value="SAM-dependent_MTases_sf"/>
</dbReference>
<keyword evidence="2" id="KW-0489">Methyltransferase</keyword>
<dbReference type="SUPFAM" id="SSF53335">
    <property type="entry name" value="S-adenosyl-L-methionine-dependent methyltransferases"/>
    <property type="match status" value="1"/>
</dbReference>
<dbReference type="Gene3D" id="3.40.50.150">
    <property type="entry name" value="Vaccinia Virus protein VP39"/>
    <property type="match status" value="1"/>
</dbReference>
<evidence type="ECO:0000313" key="2">
    <source>
        <dbReference type="EMBL" id="SFM24634.1"/>
    </source>
</evidence>
<evidence type="ECO:0000259" key="1">
    <source>
        <dbReference type="Pfam" id="PF13649"/>
    </source>
</evidence>
<dbReference type="Proteomes" id="UP000199556">
    <property type="component" value="Unassembled WGS sequence"/>
</dbReference>
<gene>
    <name evidence="2" type="ORF">SAMN05421721_101106</name>
</gene>
<reference evidence="2 3" key="1">
    <citation type="submission" date="2016-10" db="EMBL/GenBank/DDBJ databases">
        <authorList>
            <person name="de Groot N.N."/>
        </authorList>
    </citation>
    <scope>NUCLEOTIDE SEQUENCE [LARGE SCALE GENOMIC DNA]</scope>
    <source>
        <strain evidence="2 3">DSM 4180</strain>
    </source>
</reference>
<evidence type="ECO:0000313" key="3">
    <source>
        <dbReference type="Proteomes" id="UP000199556"/>
    </source>
</evidence>
<dbReference type="AlphaFoldDB" id="A0A1I4P9T2"/>
<dbReference type="CDD" id="cd02440">
    <property type="entry name" value="AdoMet_MTases"/>
    <property type="match status" value="1"/>
</dbReference>
<dbReference type="GO" id="GO:0032259">
    <property type="term" value="P:methylation"/>
    <property type="evidence" value="ECO:0007669"/>
    <property type="project" value="UniProtKB-KW"/>
</dbReference>
<accession>A0A1I4P9T2</accession>
<dbReference type="EMBL" id="FOUO01000001">
    <property type="protein sequence ID" value="SFM24634.1"/>
    <property type="molecule type" value="Genomic_DNA"/>
</dbReference>
<dbReference type="PANTHER" id="PTHR43464:SF78">
    <property type="entry name" value="SLR1117 PROTEIN"/>
    <property type="match status" value="1"/>
</dbReference>
<dbReference type="InterPro" id="IPR041698">
    <property type="entry name" value="Methyltransf_25"/>
</dbReference>
<protein>
    <submittedName>
        <fullName evidence="2">Methyltransferase domain-containing protein</fullName>
    </submittedName>
</protein>
<dbReference type="Pfam" id="PF13649">
    <property type="entry name" value="Methyltransf_25"/>
    <property type="match status" value="1"/>
</dbReference>
<keyword evidence="3" id="KW-1185">Reference proteome</keyword>
<organism evidence="2 3">
    <name type="scientific">Ectothiorhodospira mobilis</name>
    <dbReference type="NCBI Taxonomy" id="195064"/>
    <lineage>
        <taxon>Bacteria</taxon>
        <taxon>Pseudomonadati</taxon>
        <taxon>Pseudomonadota</taxon>
        <taxon>Gammaproteobacteria</taxon>
        <taxon>Chromatiales</taxon>
        <taxon>Ectothiorhodospiraceae</taxon>
        <taxon>Ectothiorhodospira</taxon>
    </lineage>
</organism>
<dbReference type="GO" id="GO:0008168">
    <property type="term" value="F:methyltransferase activity"/>
    <property type="evidence" value="ECO:0007669"/>
    <property type="project" value="UniProtKB-KW"/>
</dbReference>
<name>A0A1I4P9T2_ECTMO</name>
<dbReference type="PANTHER" id="PTHR43464">
    <property type="entry name" value="METHYLTRANSFERASE"/>
    <property type="match status" value="1"/>
</dbReference>
<sequence length="255" mass="28475">MDEFPLLVDLHKGAQRQGPGGENETRRAIEWSGLDPQAPLRIADIGCGTGASTLVLASVLPHARITAVDFLQGFLDVLMERARTAGVAGRITPLCASMEDLPFGAGELDGIWSEGAIYHIGFARGVAHWRRYLKPGGLLMASEITWLTPTRPGEIQAYWEGEYPEIDLPSAKMRVLEENGYSPIAYFVLPEHCWLEHYYRPLQTGFAAFLQRNGHSTQARAVVEAERREIELYERFKAYYSYGVYLARKACDDAP</sequence>
<dbReference type="RefSeq" id="WP_090483250.1">
    <property type="nucleotide sequence ID" value="NZ_FOUO01000001.1"/>
</dbReference>